<evidence type="ECO:0000259" key="5">
    <source>
        <dbReference type="PROSITE" id="PS50234"/>
    </source>
</evidence>
<dbReference type="Gene3D" id="3.40.50.410">
    <property type="entry name" value="von Willebrand factor, type A domain"/>
    <property type="match status" value="1"/>
</dbReference>
<evidence type="ECO:0000256" key="3">
    <source>
        <dbReference type="SAM" id="MobiDB-lite"/>
    </source>
</evidence>
<dbReference type="AlphaFoldDB" id="A0A1Z5K5H5"/>
<proteinExistence type="inferred from homology"/>
<evidence type="ECO:0000259" key="4">
    <source>
        <dbReference type="PROSITE" id="PS50004"/>
    </source>
</evidence>
<dbReference type="SUPFAM" id="SSF53300">
    <property type="entry name" value="vWA-like"/>
    <property type="match status" value="1"/>
</dbReference>
<dbReference type="InterPro" id="IPR010734">
    <property type="entry name" value="Copine_C"/>
</dbReference>
<evidence type="ECO:0000313" key="7">
    <source>
        <dbReference type="Proteomes" id="UP000198406"/>
    </source>
</evidence>
<dbReference type="GO" id="GO:0071277">
    <property type="term" value="P:cellular response to calcium ion"/>
    <property type="evidence" value="ECO:0007669"/>
    <property type="project" value="TreeGrafter"/>
</dbReference>
<dbReference type="CDD" id="cd04047">
    <property type="entry name" value="C2B_Copine"/>
    <property type="match status" value="1"/>
</dbReference>
<dbReference type="SUPFAM" id="SSF49562">
    <property type="entry name" value="C2 domain (Calcium/lipid-binding domain, CaLB)"/>
    <property type="match status" value="2"/>
</dbReference>
<dbReference type="PANTHER" id="PTHR10857">
    <property type="entry name" value="COPINE"/>
    <property type="match status" value="1"/>
</dbReference>
<sequence>MEEASGICVRLELHASKLKGSKFGKSAPFAVVTLLSSDPRDAPVILGRTKAVPGTLNPHWTEAFQIDYEIGQETRVNIGVYDELSKKEGVNKPMGSAVFEIGDVLGARGNTKAKKLRQGGTLFARVTEYKATTDDNIAIKLQGKGLTNTERAWGISNPFFEISAKIQVAGSLVWHPVLRSEIVQSNLNPTWPKCLVPVERLLGDANNMDSPILVSVYHLSQKGRCKPMGSFETSVKDILTEDLASPKSFTLMRKNKSRGVIYVLEAMLGGNDRLNNAEECASFGQPAGAVGQSHRIPSNDLHSSFTSQVPSPYVIHENLANDQILDSKSSLTSNLTDDDSCTEISLGDLPPPITPPMMKPSFLDYISGSCELKLSIAIDFTGSNGDPRQPGTLHYVHPNGQLNAYEKAMTAVGSIIAKYDSRKMHAVLGFGAKFEGEVRHCFQISNSLYLNGVDGVIDAYRSFFRRGITMSGPTVFTECIDYVAALARTEQEIAERSTSQAYQILLILTDGAVTDIQQTRKSLENARDAPLSVVIVGIGGADFSAMKFLDEFQESVAGGRDICTFVEFSCFADNRSALSKATLGQIPKQLVDYFYGKGILPSLSTEGGSNLALDPDDCDVDLNLRIDTSGRMSLDNYQGAVFDDTKYDTASSFTQRSKESSSSQSAQGHVSDAPSSATSALFYVQVPEGGYSGMQLQVENPATRQTLLVAVPENVGPGDRFGIPLNLYHVQAPHDLKPGMQLRVHHPISRHMLLVTIPDGVQPGGWFSIPL</sequence>
<dbReference type="InterPro" id="IPR000008">
    <property type="entry name" value="C2_dom"/>
</dbReference>
<keyword evidence="2" id="KW-0677">Repeat</keyword>
<dbReference type="OrthoDB" id="5855668at2759"/>
<dbReference type="Pfam" id="PF00168">
    <property type="entry name" value="C2"/>
    <property type="match status" value="2"/>
</dbReference>
<evidence type="ECO:0000256" key="1">
    <source>
        <dbReference type="ARBA" id="ARBA00009048"/>
    </source>
</evidence>
<protein>
    <recommendedName>
        <fullName evidence="8">C2 domain-containing protein</fullName>
    </recommendedName>
</protein>
<evidence type="ECO:0000313" key="6">
    <source>
        <dbReference type="EMBL" id="GAX21510.1"/>
    </source>
</evidence>
<dbReference type="InParanoid" id="A0A1Z5K5H5"/>
<dbReference type="Gene3D" id="2.60.40.150">
    <property type="entry name" value="C2 domain"/>
    <property type="match status" value="2"/>
</dbReference>
<dbReference type="SMART" id="SM00327">
    <property type="entry name" value="VWA"/>
    <property type="match status" value="1"/>
</dbReference>
<dbReference type="PROSITE" id="PS50234">
    <property type="entry name" value="VWFA"/>
    <property type="match status" value="1"/>
</dbReference>
<dbReference type="InterPro" id="IPR045052">
    <property type="entry name" value="Copine"/>
</dbReference>
<dbReference type="SMART" id="SM00239">
    <property type="entry name" value="C2"/>
    <property type="match status" value="2"/>
</dbReference>
<dbReference type="PANTHER" id="PTHR10857:SF106">
    <property type="entry name" value="C2 DOMAIN-CONTAINING PROTEIN"/>
    <property type="match status" value="1"/>
</dbReference>
<dbReference type="InterPro" id="IPR035892">
    <property type="entry name" value="C2_domain_sf"/>
</dbReference>
<organism evidence="6 7">
    <name type="scientific">Fistulifera solaris</name>
    <name type="common">Oleaginous diatom</name>
    <dbReference type="NCBI Taxonomy" id="1519565"/>
    <lineage>
        <taxon>Eukaryota</taxon>
        <taxon>Sar</taxon>
        <taxon>Stramenopiles</taxon>
        <taxon>Ochrophyta</taxon>
        <taxon>Bacillariophyta</taxon>
        <taxon>Bacillariophyceae</taxon>
        <taxon>Bacillariophycidae</taxon>
        <taxon>Naviculales</taxon>
        <taxon>Naviculaceae</taxon>
        <taxon>Fistulifera</taxon>
    </lineage>
</organism>
<dbReference type="EMBL" id="BDSP01000168">
    <property type="protein sequence ID" value="GAX21510.1"/>
    <property type="molecule type" value="Genomic_DNA"/>
</dbReference>
<name>A0A1Z5K5H5_FISSO</name>
<feature type="region of interest" description="Disordered" evidence="3">
    <location>
        <begin position="653"/>
        <end position="673"/>
    </location>
</feature>
<comment type="caution">
    <text evidence="6">The sequence shown here is derived from an EMBL/GenBank/DDBJ whole genome shotgun (WGS) entry which is preliminary data.</text>
</comment>
<dbReference type="PROSITE" id="PS50004">
    <property type="entry name" value="C2"/>
    <property type="match status" value="1"/>
</dbReference>
<keyword evidence="7" id="KW-1185">Reference proteome</keyword>
<evidence type="ECO:0000256" key="2">
    <source>
        <dbReference type="ARBA" id="ARBA00022737"/>
    </source>
</evidence>
<comment type="similarity">
    <text evidence="1">Belongs to the copine family.</text>
</comment>
<dbReference type="InterPro" id="IPR037768">
    <property type="entry name" value="C2B_Copine"/>
</dbReference>
<feature type="compositionally biased region" description="Low complexity" evidence="3">
    <location>
        <begin position="653"/>
        <end position="672"/>
    </location>
</feature>
<reference evidence="6 7" key="1">
    <citation type="journal article" date="2015" name="Plant Cell">
        <title>Oil accumulation by the oleaginous diatom Fistulifera solaris as revealed by the genome and transcriptome.</title>
        <authorList>
            <person name="Tanaka T."/>
            <person name="Maeda Y."/>
            <person name="Veluchamy A."/>
            <person name="Tanaka M."/>
            <person name="Abida H."/>
            <person name="Marechal E."/>
            <person name="Bowler C."/>
            <person name="Muto M."/>
            <person name="Sunaga Y."/>
            <person name="Tanaka M."/>
            <person name="Yoshino T."/>
            <person name="Taniguchi T."/>
            <person name="Fukuda Y."/>
            <person name="Nemoto M."/>
            <person name="Matsumoto M."/>
            <person name="Wong P.S."/>
            <person name="Aburatani S."/>
            <person name="Fujibuchi W."/>
        </authorList>
    </citation>
    <scope>NUCLEOTIDE SEQUENCE [LARGE SCALE GENOMIC DNA]</scope>
    <source>
        <strain evidence="6 7">JPCC DA0580</strain>
    </source>
</reference>
<evidence type="ECO:0008006" key="8">
    <source>
        <dbReference type="Google" id="ProtNLM"/>
    </source>
</evidence>
<feature type="domain" description="C2" evidence="4">
    <location>
        <begin position="1"/>
        <end position="114"/>
    </location>
</feature>
<dbReference type="Proteomes" id="UP000198406">
    <property type="component" value="Unassembled WGS sequence"/>
</dbReference>
<gene>
    <name evidence="6" type="ORF">FisN_4Hh573</name>
</gene>
<dbReference type="GO" id="GO:0005886">
    <property type="term" value="C:plasma membrane"/>
    <property type="evidence" value="ECO:0007669"/>
    <property type="project" value="TreeGrafter"/>
</dbReference>
<accession>A0A1Z5K5H5</accession>
<dbReference type="GO" id="GO:0005544">
    <property type="term" value="F:calcium-dependent phospholipid binding"/>
    <property type="evidence" value="ECO:0007669"/>
    <property type="project" value="InterPro"/>
</dbReference>
<dbReference type="InterPro" id="IPR036465">
    <property type="entry name" value="vWFA_dom_sf"/>
</dbReference>
<feature type="domain" description="VWFA" evidence="5">
    <location>
        <begin position="373"/>
        <end position="586"/>
    </location>
</feature>
<dbReference type="InterPro" id="IPR002035">
    <property type="entry name" value="VWF_A"/>
</dbReference>
<dbReference type="Pfam" id="PF07002">
    <property type="entry name" value="Copine"/>
    <property type="match status" value="1"/>
</dbReference>